<evidence type="ECO:0000256" key="7">
    <source>
        <dbReference type="ARBA" id="ARBA00022824"/>
    </source>
</evidence>
<evidence type="ECO:0000256" key="1">
    <source>
        <dbReference type="ARBA" id="ARBA00001971"/>
    </source>
</evidence>
<organism evidence="13 14">
    <name type="scientific">Hypothenemus hampei</name>
    <name type="common">Coffee berry borer</name>
    <dbReference type="NCBI Taxonomy" id="57062"/>
    <lineage>
        <taxon>Eukaryota</taxon>
        <taxon>Metazoa</taxon>
        <taxon>Ecdysozoa</taxon>
        <taxon>Arthropoda</taxon>
        <taxon>Hexapoda</taxon>
        <taxon>Insecta</taxon>
        <taxon>Pterygota</taxon>
        <taxon>Neoptera</taxon>
        <taxon>Endopterygota</taxon>
        <taxon>Coleoptera</taxon>
        <taxon>Polyphaga</taxon>
        <taxon>Cucujiformia</taxon>
        <taxon>Curculionidae</taxon>
        <taxon>Scolytinae</taxon>
        <taxon>Hypothenemus</taxon>
    </lineage>
</organism>
<evidence type="ECO:0000256" key="10">
    <source>
        <dbReference type="ARBA" id="ARBA00023004"/>
    </source>
</evidence>
<sequence>MGVKQLKPWPIFGDLFVTVLRISNLGDFIKYAYHSFGKSWYGGIYQLNLPTLVLKDPELIKQITIKDFDHFTDHRAFVNPKAEPLWSNNLFALSG</sequence>
<comment type="subcellular location">
    <subcellularLocation>
        <location evidence="3">Endoplasmic reticulum membrane</location>
    </subcellularLocation>
    <subcellularLocation>
        <location evidence="2">Microsome membrane</location>
    </subcellularLocation>
</comment>
<evidence type="ECO:0000313" key="14">
    <source>
        <dbReference type="Proteomes" id="UP001566132"/>
    </source>
</evidence>
<keyword evidence="14" id="KW-1185">Reference proteome</keyword>
<comment type="cofactor">
    <cofactor evidence="1">
        <name>heme</name>
        <dbReference type="ChEBI" id="CHEBI:30413"/>
    </cofactor>
</comment>
<evidence type="ECO:0000256" key="6">
    <source>
        <dbReference type="ARBA" id="ARBA00022723"/>
    </source>
</evidence>
<dbReference type="InterPro" id="IPR050476">
    <property type="entry name" value="Insect_CytP450_Detox"/>
</dbReference>
<dbReference type="EMBL" id="JBDJPC010000003">
    <property type="protein sequence ID" value="KAL1509586.1"/>
    <property type="molecule type" value="Genomic_DNA"/>
</dbReference>
<dbReference type="Gene3D" id="1.10.630.10">
    <property type="entry name" value="Cytochrome P450"/>
    <property type="match status" value="1"/>
</dbReference>
<evidence type="ECO:0000256" key="3">
    <source>
        <dbReference type="ARBA" id="ARBA00004586"/>
    </source>
</evidence>
<dbReference type="GO" id="GO:0046872">
    <property type="term" value="F:metal ion binding"/>
    <property type="evidence" value="ECO:0007669"/>
    <property type="project" value="UniProtKB-KW"/>
</dbReference>
<reference evidence="13 14" key="1">
    <citation type="submission" date="2024-05" db="EMBL/GenBank/DDBJ databases">
        <title>Genetic variation in Jamaican populations of the coffee berry borer (Hypothenemus hampei).</title>
        <authorList>
            <person name="Errbii M."/>
            <person name="Myrie A."/>
        </authorList>
    </citation>
    <scope>NUCLEOTIDE SEQUENCE [LARGE SCALE GENOMIC DNA]</scope>
    <source>
        <strain evidence="13">JA-Hopewell-2020-01-JO</strain>
        <tissue evidence="13">Whole body</tissue>
    </source>
</reference>
<comment type="caution">
    <text evidence="13">The sequence shown here is derived from an EMBL/GenBank/DDBJ whole genome shotgun (WGS) entry which is preliminary data.</text>
</comment>
<dbReference type="SUPFAM" id="SSF48264">
    <property type="entry name" value="Cytochrome P450"/>
    <property type="match status" value="1"/>
</dbReference>
<dbReference type="PANTHER" id="PTHR24292:SF54">
    <property type="entry name" value="CYP9F3-RELATED"/>
    <property type="match status" value="1"/>
</dbReference>
<evidence type="ECO:0008006" key="15">
    <source>
        <dbReference type="Google" id="ProtNLM"/>
    </source>
</evidence>
<keyword evidence="5" id="KW-0349">Heme</keyword>
<dbReference type="GO" id="GO:0005789">
    <property type="term" value="C:endoplasmic reticulum membrane"/>
    <property type="evidence" value="ECO:0007669"/>
    <property type="project" value="UniProtKB-SubCell"/>
</dbReference>
<accession>A0ABD1F2W0</accession>
<gene>
    <name evidence="13" type="ORF">ABEB36_004298</name>
</gene>
<evidence type="ECO:0000256" key="12">
    <source>
        <dbReference type="ARBA" id="ARBA00023136"/>
    </source>
</evidence>
<dbReference type="InterPro" id="IPR036396">
    <property type="entry name" value="Cyt_P450_sf"/>
</dbReference>
<keyword evidence="12" id="KW-0472">Membrane</keyword>
<keyword evidence="8" id="KW-0492">Microsome</keyword>
<protein>
    <recommendedName>
        <fullName evidence="15">Cytochrome P450</fullName>
    </recommendedName>
</protein>
<keyword evidence="9" id="KW-0560">Oxidoreductase</keyword>
<dbReference type="GO" id="GO:0004497">
    <property type="term" value="F:monooxygenase activity"/>
    <property type="evidence" value="ECO:0007669"/>
    <property type="project" value="UniProtKB-KW"/>
</dbReference>
<evidence type="ECO:0000256" key="9">
    <source>
        <dbReference type="ARBA" id="ARBA00023002"/>
    </source>
</evidence>
<keyword evidence="10" id="KW-0408">Iron</keyword>
<keyword evidence="7" id="KW-0256">Endoplasmic reticulum</keyword>
<evidence type="ECO:0000256" key="8">
    <source>
        <dbReference type="ARBA" id="ARBA00022848"/>
    </source>
</evidence>
<dbReference type="AlphaFoldDB" id="A0ABD1F2W0"/>
<name>A0ABD1F2W0_HYPHA</name>
<evidence type="ECO:0000256" key="5">
    <source>
        <dbReference type="ARBA" id="ARBA00022617"/>
    </source>
</evidence>
<evidence type="ECO:0000313" key="13">
    <source>
        <dbReference type="EMBL" id="KAL1509586.1"/>
    </source>
</evidence>
<keyword evidence="6" id="KW-0479">Metal-binding</keyword>
<dbReference type="Proteomes" id="UP001566132">
    <property type="component" value="Unassembled WGS sequence"/>
</dbReference>
<evidence type="ECO:0000256" key="2">
    <source>
        <dbReference type="ARBA" id="ARBA00004524"/>
    </source>
</evidence>
<evidence type="ECO:0000256" key="11">
    <source>
        <dbReference type="ARBA" id="ARBA00023033"/>
    </source>
</evidence>
<keyword evidence="11" id="KW-0503">Monooxygenase</keyword>
<dbReference type="PANTHER" id="PTHR24292">
    <property type="entry name" value="CYTOCHROME P450"/>
    <property type="match status" value="1"/>
</dbReference>
<evidence type="ECO:0000256" key="4">
    <source>
        <dbReference type="ARBA" id="ARBA00010617"/>
    </source>
</evidence>
<comment type="similarity">
    <text evidence="4">Belongs to the cytochrome P450 family.</text>
</comment>
<proteinExistence type="inferred from homology"/>